<evidence type="ECO:0000313" key="1">
    <source>
        <dbReference type="EMBL" id="KRL53520.1"/>
    </source>
</evidence>
<dbReference type="eggNOG" id="ENOG502ZB1N">
    <property type="taxonomic scope" value="Bacteria"/>
</dbReference>
<comment type="caution">
    <text evidence="1">The sequence shown here is derived from an EMBL/GenBank/DDBJ whole genome shotgun (WGS) entry which is preliminary data.</text>
</comment>
<proteinExistence type="predicted"/>
<reference evidence="1 2" key="1">
    <citation type="journal article" date="2015" name="Genome Announc.">
        <title>Expanding the biotechnology potential of lactobacilli through comparative genomics of 213 strains and associated genera.</title>
        <authorList>
            <person name="Sun Z."/>
            <person name="Harris H.M."/>
            <person name="McCann A."/>
            <person name="Guo C."/>
            <person name="Argimon S."/>
            <person name="Zhang W."/>
            <person name="Yang X."/>
            <person name="Jeffery I.B."/>
            <person name="Cooney J.C."/>
            <person name="Kagawa T.F."/>
            <person name="Liu W."/>
            <person name="Song Y."/>
            <person name="Salvetti E."/>
            <person name="Wrobel A."/>
            <person name="Rasinkangas P."/>
            <person name="Parkhill J."/>
            <person name="Rea M.C."/>
            <person name="O'Sullivan O."/>
            <person name="Ritari J."/>
            <person name="Douillard F.P."/>
            <person name="Paul Ross R."/>
            <person name="Yang R."/>
            <person name="Briner A.E."/>
            <person name="Felis G.E."/>
            <person name="de Vos W.M."/>
            <person name="Barrangou R."/>
            <person name="Klaenhammer T.R."/>
            <person name="Caufield P.W."/>
            <person name="Cui Y."/>
            <person name="Zhang H."/>
            <person name="O'Toole P.W."/>
        </authorList>
    </citation>
    <scope>NUCLEOTIDE SEQUENCE [LARGE SCALE GENOMIC DNA]</scope>
    <source>
        <strain evidence="1 2">DSM 15814</strain>
    </source>
</reference>
<keyword evidence="2" id="KW-1185">Reference proteome</keyword>
<protein>
    <submittedName>
        <fullName evidence="1">Uncharacterized protein</fullName>
    </submittedName>
</protein>
<evidence type="ECO:0000313" key="2">
    <source>
        <dbReference type="Proteomes" id="UP000051999"/>
    </source>
</evidence>
<dbReference type="STRING" id="1114972.FD35_GL001059"/>
<name>A0A0R1R8M8_9LACO</name>
<organism evidence="1 2">
    <name type="scientific">Furfurilactobacillus rossiae DSM 15814</name>
    <dbReference type="NCBI Taxonomy" id="1114972"/>
    <lineage>
        <taxon>Bacteria</taxon>
        <taxon>Bacillati</taxon>
        <taxon>Bacillota</taxon>
        <taxon>Bacilli</taxon>
        <taxon>Lactobacillales</taxon>
        <taxon>Lactobacillaceae</taxon>
        <taxon>Furfurilactobacillus</taxon>
    </lineage>
</organism>
<dbReference type="OrthoDB" id="3193516at2"/>
<sequence>MEAGHVDLDTERFEKIQKEIKESQDIKMKKEDYIFVSLICSLQILRRWLVEKYVINGKRYNDSELAKKVKHQSPVGKIENEDYGTWILGSACYDAVNLTDGMKRRVIKPGISGANHRYATLAHDPLLGLVFGPLNLLSDTVTVHKTNIRTYETKQIDWRIPSSGYKISAPSSLLFSVKQAAILVQEDPKMFYLAILKHLIHLASDSVTIQGLSIPGANALPNDIDKWLLKNGFDSAWFFGNGLQYLGANVINRLSRFVYTWLFSGSADDTELIREKALKDIAIANSLATAENFAIIGSRLGITGDYIKTLRSVDFGGLIATIQAISQSKLVKEDIANIANVWDDIQFNFTVSGSRISQKFTFDTQTIDEKYRDIILAMQEEYESLEDLQKSSFDKRDDFQFENSGKYARVLNVDKGSILETQNDITRFFKN</sequence>
<dbReference type="PATRIC" id="fig|1114972.6.peg.1073"/>
<gene>
    <name evidence="1" type="ORF">FD35_GL001059</name>
</gene>
<dbReference type="AlphaFoldDB" id="A0A0R1R8M8"/>
<accession>A0A0R1R8M8</accession>
<dbReference type="RefSeq" id="WP_017260375.1">
    <property type="nucleotide sequence ID" value="NZ_AUAW01000021.1"/>
</dbReference>
<dbReference type="EMBL" id="AZFF01000018">
    <property type="protein sequence ID" value="KRL53520.1"/>
    <property type="molecule type" value="Genomic_DNA"/>
</dbReference>
<dbReference type="Proteomes" id="UP000051999">
    <property type="component" value="Unassembled WGS sequence"/>
</dbReference>